<name>A0A955L032_9BACT</name>
<gene>
    <name evidence="3" type="ORF">KC675_00815</name>
</gene>
<evidence type="ECO:0000313" key="3">
    <source>
        <dbReference type="EMBL" id="MCA9379699.1"/>
    </source>
</evidence>
<feature type="transmembrane region" description="Helical" evidence="2">
    <location>
        <begin position="12"/>
        <end position="32"/>
    </location>
</feature>
<reference evidence="3" key="2">
    <citation type="journal article" date="2021" name="Microbiome">
        <title>Successional dynamics and alternative stable states in a saline activated sludge microbial community over 9 years.</title>
        <authorList>
            <person name="Wang Y."/>
            <person name="Ye J."/>
            <person name="Ju F."/>
            <person name="Liu L."/>
            <person name="Boyd J.A."/>
            <person name="Deng Y."/>
            <person name="Parks D.H."/>
            <person name="Jiang X."/>
            <person name="Yin X."/>
            <person name="Woodcroft B.J."/>
            <person name="Tyson G.W."/>
            <person name="Hugenholtz P."/>
            <person name="Polz M.F."/>
            <person name="Zhang T."/>
        </authorList>
    </citation>
    <scope>NUCLEOTIDE SEQUENCE</scope>
    <source>
        <strain evidence="3">HKST-UBA15</strain>
    </source>
</reference>
<dbReference type="Proteomes" id="UP000745577">
    <property type="component" value="Unassembled WGS sequence"/>
</dbReference>
<evidence type="ECO:0000313" key="4">
    <source>
        <dbReference type="Proteomes" id="UP000745577"/>
    </source>
</evidence>
<keyword evidence="1" id="KW-0378">Hydrolase</keyword>
<accession>A0A955L032</accession>
<dbReference type="InterPro" id="IPR005754">
    <property type="entry name" value="Sortase"/>
</dbReference>
<dbReference type="Pfam" id="PF04203">
    <property type="entry name" value="Sortase"/>
    <property type="match status" value="1"/>
</dbReference>
<keyword evidence="2" id="KW-1133">Transmembrane helix</keyword>
<evidence type="ECO:0000256" key="1">
    <source>
        <dbReference type="ARBA" id="ARBA00022801"/>
    </source>
</evidence>
<dbReference type="EMBL" id="JAGQLL010000006">
    <property type="protein sequence ID" value="MCA9379699.1"/>
    <property type="molecule type" value="Genomic_DNA"/>
</dbReference>
<comment type="caution">
    <text evidence="3">The sequence shown here is derived from an EMBL/GenBank/DDBJ whole genome shotgun (WGS) entry which is preliminary data.</text>
</comment>
<keyword evidence="2" id="KW-0472">Membrane</keyword>
<dbReference type="InterPro" id="IPR023365">
    <property type="entry name" value="Sortase_dom-sf"/>
</dbReference>
<organism evidence="3 4">
    <name type="scientific">Candidatus Dojkabacteria bacterium</name>
    <dbReference type="NCBI Taxonomy" id="2099670"/>
    <lineage>
        <taxon>Bacteria</taxon>
        <taxon>Candidatus Dojkabacteria</taxon>
    </lineage>
</organism>
<dbReference type="GO" id="GO:0016787">
    <property type="term" value="F:hydrolase activity"/>
    <property type="evidence" value="ECO:0007669"/>
    <property type="project" value="UniProtKB-KW"/>
</dbReference>
<sequence length="240" mass="26522">MENLLNNKTKKLVIAGMSILLIFLVVVAVFTLSEKREPEQDVKGESTLIPLTFKHKSTIETVNSNFEIPTETSNVKAATTDNNEKNALDYEIQKDSSTNTVVVESMGINTLVIPRLNVRTSVIEGVDGEKAIHEGAWLYPNSYEGEGEKIFLGHRRFWGADDPRSFWNLDQLQDGDTIHYSDAKGIVYNYEVKSVVVRSAGDLSTLKPSKENIIKVISCSTADGTAGSSEKRIVVIATQI</sequence>
<protein>
    <submittedName>
        <fullName evidence="3">Sortase</fullName>
    </submittedName>
</protein>
<reference evidence="3" key="1">
    <citation type="submission" date="2020-04" db="EMBL/GenBank/DDBJ databases">
        <authorList>
            <person name="Zhang T."/>
        </authorList>
    </citation>
    <scope>NUCLEOTIDE SEQUENCE</scope>
    <source>
        <strain evidence="3">HKST-UBA15</strain>
    </source>
</reference>
<evidence type="ECO:0000256" key="2">
    <source>
        <dbReference type="SAM" id="Phobius"/>
    </source>
</evidence>
<keyword evidence="2" id="KW-0812">Transmembrane</keyword>
<proteinExistence type="predicted"/>
<dbReference type="SUPFAM" id="SSF63817">
    <property type="entry name" value="Sortase"/>
    <property type="match status" value="1"/>
</dbReference>
<dbReference type="AlphaFoldDB" id="A0A955L032"/>
<dbReference type="Gene3D" id="2.40.260.10">
    <property type="entry name" value="Sortase"/>
    <property type="match status" value="1"/>
</dbReference>